<evidence type="ECO:0000313" key="1">
    <source>
        <dbReference type="EMBL" id="SUZ52316.1"/>
    </source>
</evidence>
<reference evidence="1" key="1">
    <citation type="submission" date="2018-05" db="EMBL/GenBank/DDBJ databases">
        <authorList>
            <person name="Lanie J.A."/>
            <person name="Ng W.-L."/>
            <person name="Kazmierczak K.M."/>
            <person name="Andrzejewski T.M."/>
            <person name="Davidsen T.M."/>
            <person name="Wayne K.J."/>
            <person name="Tettelin H."/>
            <person name="Glass J.I."/>
            <person name="Rusch D."/>
            <person name="Podicherti R."/>
            <person name="Tsui H.-C.T."/>
            <person name="Winkler M.E."/>
        </authorList>
    </citation>
    <scope>NUCLEOTIDE SEQUENCE</scope>
</reference>
<organism evidence="1">
    <name type="scientific">marine metagenome</name>
    <dbReference type="NCBI Taxonomy" id="408172"/>
    <lineage>
        <taxon>unclassified sequences</taxon>
        <taxon>metagenomes</taxon>
        <taxon>ecological metagenomes</taxon>
    </lineage>
</organism>
<dbReference type="EMBL" id="UINC01000266">
    <property type="protein sequence ID" value="SUZ52316.1"/>
    <property type="molecule type" value="Genomic_DNA"/>
</dbReference>
<dbReference type="AlphaFoldDB" id="A0A381NCL2"/>
<gene>
    <name evidence="1" type="ORF">METZ01_LOCUS5170</name>
</gene>
<accession>A0A381NCL2</accession>
<name>A0A381NCL2_9ZZZZ</name>
<protein>
    <submittedName>
        <fullName evidence="1">Uncharacterized protein</fullName>
    </submittedName>
</protein>
<sequence>MEGTPDSHDLDKLARWHEGLTSVSEGEFPVCALFLASGEDSRAHDIFRIYRTAFEELAAGFHDLVIFGQHGMSSTCAALVPGLGLSGLQMPALVLIITGDNESVYYTTALPAGKLAEGQSEVGGNDVPWQVALGAIKEAVGKASEFLLDGVVGLERIDSAVGTLADAVGKVKIQLRPA</sequence>
<proteinExistence type="predicted"/>